<dbReference type="Gene3D" id="3.90.660.10">
    <property type="match status" value="1"/>
</dbReference>
<dbReference type="GO" id="GO:0006598">
    <property type="term" value="P:polyamine catabolic process"/>
    <property type="evidence" value="ECO:0007669"/>
    <property type="project" value="TreeGrafter"/>
</dbReference>
<dbReference type="Proteomes" id="UP001163046">
    <property type="component" value="Unassembled WGS sequence"/>
</dbReference>
<dbReference type="SUPFAM" id="SSF51905">
    <property type="entry name" value="FAD/NAD(P)-binding domain"/>
    <property type="match status" value="1"/>
</dbReference>
<keyword evidence="3" id="KW-1185">Reference proteome</keyword>
<dbReference type="PANTHER" id="PTHR10742:SF313">
    <property type="entry name" value="AMINE OXIDASE"/>
    <property type="match status" value="1"/>
</dbReference>
<protein>
    <recommendedName>
        <fullName evidence="1">Amine oxidase domain-containing protein</fullName>
    </recommendedName>
</protein>
<gene>
    <name evidence="2" type="ORF">OS493_033367</name>
</gene>
<sequence length="161" mass="18014">MTTSGSCMLPRRRASFQPLNDLDRPGFFPGSKTLFTTVTGDEARRVEAQDDRKTMREVMKVLRKMYGPKIPKAKEIHVSKWSQNPFVRSSWTDPVVGTSWGHFDNMAGRLGNLFFAGESTSSDWMGFVQGGYFTGRDKANEIASCIKGGECESYEPATELI</sequence>
<dbReference type="PANTHER" id="PTHR10742">
    <property type="entry name" value="FLAVIN MONOAMINE OXIDASE"/>
    <property type="match status" value="1"/>
</dbReference>
<dbReference type="InterPro" id="IPR050281">
    <property type="entry name" value="Flavin_monoamine_oxidase"/>
</dbReference>
<dbReference type="Pfam" id="PF01593">
    <property type="entry name" value="Amino_oxidase"/>
    <property type="match status" value="1"/>
</dbReference>
<dbReference type="AlphaFoldDB" id="A0A9X0CNJ6"/>
<dbReference type="GO" id="GO:0016491">
    <property type="term" value="F:oxidoreductase activity"/>
    <property type="evidence" value="ECO:0007669"/>
    <property type="project" value="InterPro"/>
</dbReference>
<dbReference type="Gene3D" id="3.50.50.60">
    <property type="entry name" value="FAD/NAD(P)-binding domain"/>
    <property type="match status" value="1"/>
</dbReference>
<evidence type="ECO:0000313" key="3">
    <source>
        <dbReference type="Proteomes" id="UP001163046"/>
    </source>
</evidence>
<name>A0A9X0CNJ6_9CNID</name>
<feature type="domain" description="Amine oxidase" evidence="1">
    <location>
        <begin position="29"/>
        <end position="142"/>
    </location>
</feature>
<comment type="caution">
    <text evidence="2">The sequence shown here is derived from an EMBL/GenBank/DDBJ whole genome shotgun (WGS) entry which is preliminary data.</text>
</comment>
<dbReference type="OrthoDB" id="5046242at2759"/>
<evidence type="ECO:0000313" key="2">
    <source>
        <dbReference type="EMBL" id="KAJ7370287.1"/>
    </source>
</evidence>
<dbReference type="SUPFAM" id="SSF54373">
    <property type="entry name" value="FAD-linked reductases, C-terminal domain"/>
    <property type="match status" value="1"/>
</dbReference>
<dbReference type="InterPro" id="IPR036188">
    <property type="entry name" value="FAD/NAD-bd_sf"/>
</dbReference>
<dbReference type="EMBL" id="MU826869">
    <property type="protein sequence ID" value="KAJ7370287.1"/>
    <property type="molecule type" value="Genomic_DNA"/>
</dbReference>
<organism evidence="2 3">
    <name type="scientific">Desmophyllum pertusum</name>
    <dbReference type="NCBI Taxonomy" id="174260"/>
    <lineage>
        <taxon>Eukaryota</taxon>
        <taxon>Metazoa</taxon>
        <taxon>Cnidaria</taxon>
        <taxon>Anthozoa</taxon>
        <taxon>Hexacorallia</taxon>
        <taxon>Scleractinia</taxon>
        <taxon>Caryophylliina</taxon>
        <taxon>Caryophylliidae</taxon>
        <taxon>Desmophyllum</taxon>
    </lineage>
</organism>
<proteinExistence type="predicted"/>
<evidence type="ECO:0000259" key="1">
    <source>
        <dbReference type="Pfam" id="PF01593"/>
    </source>
</evidence>
<reference evidence="2" key="1">
    <citation type="submission" date="2023-01" db="EMBL/GenBank/DDBJ databases">
        <title>Genome assembly of the deep-sea coral Lophelia pertusa.</title>
        <authorList>
            <person name="Herrera S."/>
            <person name="Cordes E."/>
        </authorList>
    </citation>
    <scope>NUCLEOTIDE SEQUENCE</scope>
    <source>
        <strain evidence="2">USNM1676648</strain>
        <tissue evidence="2">Polyp</tissue>
    </source>
</reference>
<dbReference type="InterPro" id="IPR002937">
    <property type="entry name" value="Amino_oxidase"/>
</dbReference>
<accession>A0A9X0CNJ6</accession>